<proteinExistence type="predicted"/>
<feature type="region of interest" description="Disordered" evidence="1">
    <location>
        <begin position="78"/>
        <end position="112"/>
    </location>
</feature>
<comment type="caution">
    <text evidence="2">The sequence shown here is derived from an EMBL/GenBank/DDBJ whole genome shotgun (WGS) entry which is preliminary data.</text>
</comment>
<evidence type="ECO:0000256" key="1">
    <source>
        <dbReference type="SAM" id="MobiDB-lite"/>
    </source>
</evidence>
<feature type="region of interest" description="Disordered" evidence="1">
    <location>
        <begin position="126"/>
        <end position="289"/>
    </location>
</feature>
<dbReference type="AlphaFoldDB" id="A0A0F9RRR5"/>
<dbReference type="EMBL" id="LAZR01000807">
    <property type="protein sequence ID" value="KKN57364.1"/>
    <property type="molecule type" value="Genomic_DNA"/>
</dbReference>
<evidence type="ECO:0000313" key="2">
    <source>
        <dbReference type="EMBL" id="KKN57364.1"/>
    </source>
</evidence>
<reference evidence="2" key="1">
    <citation type="journal article" date="2015" name="Nature">
        <title>Complex archaea that bridge the gap between prokaryotes and eukaryotes.</title>
        <authorList>
            <person name="Spang A."/>
            <person name="Saw J.H."/>
            <person name="Jorgensen S.L."/>
            <person name="Zaremba-Niedzwiedzka K."/>
            <person name="Martijn J."/>
            <person name="Lind A.E."/>
            <person name="van Eijk R."/>
            <person name="Schleper C."/>
            <person name="Guy L."/>
            <person name="Ettema T.J."/>
        </authorList>
    </citation>
    <scope>NUCLEOTIDE SEQUENCE</scope>
</reference>
<accession>A0A0F9RRR5</accession>
<protein>
    <submittedName>
        <fullName evidence="2">Uncharacterized protein</fullName>
    </submittedName>
</protein>
<gene>
    <name evidence="2" type="ORF">LCGC14_0563070</name>
</gene>
<name>A0A0F9RRR5_9ZZZZ</name>
<organism evidence="2">
    <name type="scientific">marine sediment metagenome</name>
    <dbReference type="NCBI Taxonomy" id="412755"/>
    <lineage>
        <taxon>unclassified sequences</taxon>
        <taxon>metagenomes</taxon>
        <taxon>ecological metagenomes</taxon>
    </lineage>
</organism>
<sequence>MNPNPSRRIRAAHSVVVGLVLAVAATAAADTINITSPMLYGNANKIVLPQKSILISRGQSASGGVTLRLSSLLQPGISYRGGRRLPLSPLPGRPLRSPGGVRHAPDAPREISPAIRQLLLRLSERLRARPEYRPPAPPTSRSGPLGGAERPGQPRPPAESHTLNQPDKGPLPAPSVNHAGTSAPTGPRRRWRYSSLSGGRALLAADSSSRGRNGQRQPARTARPSAPMPSLVANRPTHPSGLQRRTRSRVLSGPASVRPPARQRQSVRYARTRQAYARPFIRPYRTSTR</sequence>
<feature type="compositionally biased region" description="Polar residues" evidence="1">
    <location>
        <begin position="206"/>
        <end position="218"/>
    </location>
</feature>